<name>A0A151SYM8_CAJCA</name>
<evidence type="ECO:0000313" key="1">
    <source>
        <dbReference type="EMBL" id="KYP59907.1"/>
    </source>
</evidence>
<sequence>MSTTCFILSSWVGLFTTHKNLRPLLSNPLAISFICETENDPRLPKQRNTTLLLGCSSSHDKHCLFSVATSDFIQTKLFLTK</sequence>
<dbReference type="Gramene" id="C.cajan_14917.t">
    <property type="protein sequence ID" value="C.cajan_14917.t.cds1"/>
    <property type="gene ID" value="C.cajan_14917"/>
</dbReference>
<dbReference type="Proteomes" id="UP000075243">
    <property type="component" value="Chromosome 10"/>
</dbReference>
<dbReference type="AlphaFoldDB" id="A0A151SYM8"/>
<proteinExistence type="predicted"/>
<accession>A0A151SYM8</accession>
<organism evidence="1 2">
    <name type="scientific">Cajanus cajan</name>
    <name type="common">Pigeon pea</name>
    <name type="synonym">Cajanus indicus</name>
    <dbReference type="NCBI Taxonomy" id="3821"/>
    <lineage>
        <taxon>Eukaryota</taxon>
        <taxon>Viridiplantae</taxon>
        <taxon>Streptophyta</taxon>
        <taxon>Embryophyta</taxon>
        <taxon>Tracheophyta</taxon>
        <taxon>Spermatophyta</taxon>
        <taxon>Magnoliopsida</taxon>
        <taxon>eudicotyledons</taxon>
        <taxon>Gunneridae</taxon>
        <taxon>Pentapetalae</taxon>
        <taxon>rosids</taxon>
        <taxon>fabids</taxon>
        <taxon>Fabales</taxon>
        <taxon>Fabaceae</taxon>
        <taxon>Papilionoideae</taxon>
        <taxon>50 kb inversion clade</taxon>
        <taxon>NPAAA clade</taxon>
        <taxon>indigoferoid/millettioid clade</taxon>
        <taxon>Phaseoleae</taxon>
        <taxon>Cajanus</taxon>
    </lineage>
</organism>
<dbReference type="EMBL" id="CM003612">
    <property type="protein sequence ID" value="KYP59907.1"/>
    <property type="molecule type" value="Genomic_DNA"/>
</dbReference>
<reference evidence="1 2" key="1">
    <citation type="journal article" date="2012" name="Nat. Biotechnol.">
        <title>Draft genome sequence of pigeonpea (Cajanus cajan), an orphan legume crop of resource-poor farmers.</title>
        <authorList>
            <person name="Varshney R.K."/>
            <person name="Chen W."/>
            <person name="Li Y."/>
            <person name="Bharti A.K."/>
            <person name="Saxena R.K."/>
            <person name="Schlueter J.A."/>
            <person name="Donoghue M.T."/>
            <person name="Azam S."/>
            <person name="Fan G."/>
            <person name="Whaley A.M."/>
            <person name="Farmer A.D."/>
            <person name="Sheridan J."/>
            <person name="Iwata A."/>
            <person name="Tuteja R."/>
            <person name="Penmetsa R.V."/>
            <person name="Wu W."/>
            <person name="Upadhyaya H.D."/>
            <person name="Yang S.P."/>
            <person name="Shah T."/>
            <person name="Saxena K.B."/>
            <person name="Michael T."/>
            <person name="McCombie W.R."/>
            <person name="Yang B."/>
            <person name="Zhang G."/>
            <person name="Yang H."/>
            <person name="Wang J."/>
            <person name="Spillane C."/>
            <person name="Cook D.R."/>
            <person name="May G.D."/>
            <person name="Xu X."/>
            <person name="Jackson S.A."/>
        </authorList>
    </citation>
    <scope>NUCLEOTIDE SEQUENCE [LARGE SCALE GENOMIC DNA]</scope>
    <source>
        <strain evidence="2">cv. Asha</strain>
    </source>
</reference>
<keyword evidence="2" id="KW-1185">Reference proteome</keyword>
<protein>
    <submittedName>
        <fullName evidence="1">Uncharacterized protein</fullName>
    </submittedName>
</protein>
<gene>
    <name evidence="1" type="ORF">KK1_015350</name>
</gene>
<evidence type="ECO:0000313" key="2">
    <source>
        <dbReference type="Proteomes" id="UP000075243"/>
    </source>
</evidence>